<sequence length="178" mass="20064">MIRKQDTMLENIYDGLPPVPVWDDEGSTIDMEPVDSIVAYVLDHHGVEIDWSTNDTAEQVGNQIGDGEAVEQGEIFSLLRTVAHVALTDLLEQLPPRETAEQITQRVLALESLGTWEERLKAAVYLARGEQFRVTESPTQIAERVLDNHRIRPDWRRTGEQIVPLLAEAVRIARGEES</sequence>
<keyword evidence="2" id="KW-1185">Reference proteome</keyword>
<evidence type="ECO:0000313" key="1">
    <source>
        <dbReference type="EMBL" id="AWN03614.1"/>
    </source>
</evidence>
<proteinExistence type="predicted"/>
<dbReference type="Proteomes" id="UP000246630">
    <property type="component" value="Segment"/>
</dbReference>
<name>A0A2U8UIU9_9CAUD</name>
<dbReference type="EMBL" id="MH153803">
    <property type="protein sequence ID" value="AWN03614.1"/>
    <property type="molecule type" value="Genomic_DNA"/>
</dbReference>
<accession>A0A2U8UIU9</accession>
<reference evidence="1 2" key="1">
    <citation type="submission" date="2018-03" db="EMBL/GenBank/DDBJ databases">
        <authorList>
            <person name="Stanton A.-C.J."/>
            <person name="Garlena R.A."/>
            <person name="Russell D.A."/>
            <person name="Pope W.H."/>
            <person name="Jacobs-Sera D."/>
            <person name="Hatfull G.F."/>
        </authorList>
    </citation>
    <scope>NUCLEOTIDE SEQUENCE [LARGE SCALE GENOMIC DNA]</scope>
</reference>
<gene>
    <name evidence="1" type="primary">99</name>
    <name evidence="1" type="ORF">PBI_HYPERION_99</name>
</gene>
<evidence type="ECO:0000313" key="2">
    <source>
        <dbReference type="Proteomes" id="UP000246630"/>
    </source>
</evidence>
<dbReference type="KEGG" id="vg:54992157"/>
<dbReference type="RefSeq" id="YP_009801641.1">
    <property type="nucleotide sequence ID" value="NC_047973.1"/>
</dbReference>
<organism evidence="1 2">
    <name type="scientific">Microbacterium phage Hyperion</name>
    <dbReference type="NCBI Taxonomy" id="2182354"/>
    <lineage>
        <taxon>Viruses</taxon>
        <taxon>Duplodnaviria</taxon>
        <taxon>Heunggongvirae</taxon>
        <taxon>Uroviricota</taxon>
        <taxon>Caudoviricetes</taxon>
        <taxon>Squashvirus</taxon>
        <taxon>Squashvirus hyperion</taxon>
    </lineage>
</organism>
<dbReference type="GeneID" id="54992157"/>
<protein>
    <submittedName>
        <fullName evidence="1">Uncharacterized protein</fullName>
    </submittedName>
</protein>